<dbReference type="InterPro" id="IPR005467">
    <property type="entry name" value="His_kinase_dom"/>
</dbReference>
<keyword evidence="9" id="KW-0067">ATP-binding</keyword>
<feature type="domain" description="Histidine kinase" evidence="11">
    <location>
        <begin position="218"/>
        <end position="426"/>
    </location>
</feature>
<evidence type="ECO:0000313" key="14">
    <source>
        <dbReference type="Proteomes" id="UP000295611"/>
    </source>
</evidence>
<evidence type="ECO:0000259" key="11">
    <source>
        <dbReference type="PROSITE" id="PS50109"/>
    </source>
</evidence>
<evidence type="ECO:0000256" key="7">
    <source>
        <dbReference type="ARBA" id="ARBA00022741"/>
    </source>
</evidence>
<evidence type="ECO:0000256" key="3">
    <source>
        <dbReference type="ARBA" id="ARBA00012438"/>
    </source>
</evidence>
<dbReference type="InterPro" id="IPR036890">
    <property type="entry name" value="HATPase_C_sf"/>
</dbReference>
<feature type="transmembrane region" description="Helical" evidence="10">
    <location>
        <begin position="6"/>
        <end position="27"/>
    </location>
</feature>
<protein>
    <recommendedName>
        <fullName evidence="3">histidine kinase</fullName>
        <ecNumber evidence="3">2.7.13.3</ecNumber>
    </recommendedName>
</protein>
<comment type="catalytic activity">
    <reaction evidence="1">
        <text>ATP + protein L-histidine = ADP + protein N-phospho-L-histidine.</text>
        <dbReference type="EC" id="2.7.13.3"/>
    </reaction>
</comment>
<dbReference type="SMART" id="SM00304">
    <property type="entry name" value="HAMP"/>
    <property type="match status" value="1"/>
</dbReference>
<dbReference type="CDD" id="cd00082">
    <property type="entry name" value="HisKA"/>
    <property type="match status" value="1"/>
</dbReference>
<dbReference type="CDD" id="cd06225">
    <property type="entry name" value="HAMP"/>
    <property type="match status" value="1"/>
</dbReference>
<dbReference type="Gene3D" id="1.10.287.130">
    <property type="match status" value="1"/>
</dbReference>
<keyword evidence="10" id="KW-0472">Membrane</keyword>
<gene>
    <name evidence="13" type="ORF">DFP86_108154</name>
</gene>
<sequence>MRKLFIQFYLLLIGCFLVAVILVGVVYKQAVDKVGERYLSDLLRTTLSLIETELRGVPQELWLEKLSQDDHRFTFHVKLERESAYDLDDASRAALARGEIVMLENNYLFLQKIENSDYVLVAGPLRYLFFLHQLKWFDYALLVLIGLSLAFPVLLWMRPHWRDLMTLEQTATRLAHGHFTARARLPESSGVRRVGQAFNRMADSIAELLASKKALTNAVAHELRTPLARLRYRLELTEDADSPAHQAMARDLDEIDKLIEELLLHAKLDRPEAPLTPSTFNAAGWLDDRIAGQVSLAPELNWVRLPLEADAEAITADHHLLTRVLDNLLSNARRYTNTLVRVSLRLEKGQHVLIVDDDGPGIPPEDRDRVFSPFVRLDSSRHRSTGGHGLGLAIVERIARAHRGQVRIDTSPEGGARFIFSWPEGLLLHSVTRGNKQRLDAPKGDD</sequence>
<evidence type="ECO:0000256" key="4">
    <source>
        <dbReference type="ARBA" id="ARBA00022475"/>
    </source>
</evidence>
<keyword evidence="8 13" id="KW-0418">Kinase</keyword>
<dbReference type="NCBIfam" id="NF007898">
    <property type="entry name" value="PRK10604.1"/>
    <property type="match status" value="1"/>
</dbReference>
<dbReference type="InterPro" id="IPR003661">
    <property type="entry name" value="HisK_dim/P_dom"/>
</dbReference>
<dbReference type="SUPFAM" id="SSF47384">
    <property type="entry name" value="Homodimeric domain of signal transducing histidine kinase"/>
    <property type="match status" value="1"/>
</dbReference>
<evidence type="ECO:0000256" key="2">
    <source>
        <dbReference type="ARBA" id="ARBA00004651"/>
    </source>
</evidence>
<keyword evidence="10" id="KW-1133">Transmembrane helix</keyword>
<evidence type="ECO:0000256" key="1">
    <source>
        <dbReference type="ARBA" id="ARBA00000085"/>
    </source>
</evidence>
<dbReference type="InterPro" id="IPR004358">
    <property type="entry name" value="Sig_transdc_His_kin-like_C"/>
</dbReference>
<keyword evidence="4" id="KW-1003">Cell membrane</keyword>
<dbReference type="PROSITE" id="PS51257">
    <property type="entry name" value="PROKAR_LIPOPROTEIN"/>
    <property type="match status" value="1"/>
</dbReference>
<dbReference type="GO" id="GO:0000155">
    <property type="term" value="F:phosphorelay sensor kinase activity"/>
    <property type="evidence" value="ECO:0007669"/>
    <property type="project" value="InterPro"/>
</dbReference>
<reference evidence="13 14" key="1">
    <citation type="submission" date="2019-03" db="EMBL/GenBank/DDBJ databases">
        <title>Genomic Encyclopedia of Type Strains, Phase III (KMG-III): the genomes of soil and plant-associated and newly described type strains.</title>
        <authorList>
            <person name="Whitman W."/>
        </authorList>
    </citation>
    <scope>NUCLEOTIDE SEQUENCE [LARGE SCALE GENOMIC DNA]</scope>
    <source>
        <strain evidence="13 14">CECT 8976</strain>
    </source>
</reference>
<proteinExistence type="predicted"/>
<dbReference type="GO" id="GO:0005886">
    <property type="term" value="C:plasma membrane"/>
    <property type="evidence" value="ECO:0007669"/>
    <property type="project" value="UniProtKB-SubCell"/>
</dbReference>
<dbReference type="Gene3D" id="3.30.565.10">
    <property type="entry name" value="Histidine kinase-like ATPase, C-terminal domain"/>
    <property type="match status" value="1"/>
</dbReference>
<feature type="transmembrane region" description="Helical" evidence="10">
    <location>
        <begin position="136"/>
        <end position="157"/>
    </location>
</feature>
<dbReference type="Proteomes" id="UP000295611">
    <property type="component" value="Unassembled WGS sequence"/>
</dbReference>
<dbReference type="PROSITE" id="PS50109">
    <property type="entry name" value="HIS_KIN"/>
    <property type="match status" value="1"/>
</dbReference>
<evidence type="ECO:0000256" key="6">
    <source>
        <dbReference type="ARBA" id="ARBA00022679"/>
    </source>
</evidence>
<dbReference type="PROSITE" id="PS50885">
    <property type="entry name" value="HAMP"/>
    <property type="match status" value="1"/>
</dbReference>
<keyword evidence="7" id="KW-0547">Nucleotide-binding</keyword>
<comment type="subcellular location">
    <subcellularLocation>
        <location evidence="2">Cell membrane</location>
        <topology evidence="2">Multi-pass membrane protein</topology>
    </subcellularLocation>
</comment>
<keyword evidence="14" id="KW-1185">Reference proteome</keyword>
<name>A0A4R7B6I7_9NEIS</name>
<dbReference type="Pfam" id="PF02518">
    <property type="entry name" value="HATPase_c"/>
    <property type="match status" value="1"/>
</dbReference>
<dbReference type="InterPro" id="IPR050980">
    <property type="entry name" value="2C_sensor_his_kinase"/>
</dbReference>
<comment type="caution">
    <text evidence="13">The sequence shown here is derived from an EMBL/GenBank/DDBJ whole genome shotgun (WGS) entry which is preliminary data.</text>
</comment>
<keyword evidence="10" id="KW-0812">Transmembrane</keyword>
<accession>A0A4R7B6I7</accession>
<dbReference type="InterPro" id="IPR003594">
    <property type="entry name" value="HATPase_dom"/>
</dbReference>
<evidence type="ECO:0000313" key="13">
    <source>
        <dbReference type="EMBL" id="TDR78435.1"/>
    </source>
</evidence>
<dbReference type="RefSeq" id="WP_133681234.1">
    <property type="nucleotide sequence ID" value="NZ_SNZP01000008.1"/>
</dbReference>
<evidence type="ECO:0000256" key="9">
    <source>
        <dbReference type="ARBA" id="ARBA00022840"/>
    </source>
</evidence>
<dbReference type="GO" id="GO:0005524">
    <property type="term" value="F:ATP binding"/>
    <property type="evidence" value="ECO:0007669"/>
    <property type="project" value="UniProtKB-KW"/>
</dbReference>
<dbReference type="PRINTS" id="PR00344">
    <property type="entry name" value="BCTRLSENSOR"/>
</dbReference>
<evidence type="ECO:0000256" key="8">
    <source>
        <dbReference type="ARBA" id="ARBA00022777"/>
    </source>
</evidence>
<dbReference type="InterPro" id="IPR003660">
    <property type="entry name" value="HAMP_dom"/>
</dbReference>
<dbReference type="AlphaFoldDB" id="A0A4R7B6I7"/>
<organism evidence="13 14">
    <name type="scientific">Paludibacterium purpuratum</name>
    <dbReference type="NCBI Taxonomy" id="1144873"/>
    <lineage>
        <taxon>Bacteria</taxon>
        <taxon>Pseudomonadati</taxon>
        <taxon>Pseudomonadota</taxon>
        <taxon>Betaproteobacteria</taxon>
        <taxon>Neisseriales</taxon>
        <taxon>Chromobacteriaceae</taxon>
        <taxon>Paludibacterium</taxon>
    </lineage>
</organism>
<evidence type="ECO:0000259" key="12">
    <source>
        <dbReference type="PROSITE" id="PS50885"/>
    </source>
</evidence>
<dbReference type="SMART" id="SM00387">
    <property type="entry name" value="HATPase_c"/>
    <property type="match status" value="1"/>
</dbReference>
<dbReference type="PANTHER" id="PTHR44936:SF10">
    <property type="entry name" value="SENSOR PROTEIN RSTB"/>
    <property type="match status" value="1"/>
</dbReference>
<dbReference type="SUPFAM" id="SSF55874">
    <property type="entry name" value="ATPase domain of HSP90 chaperone/DNA topoisomerase II/histidine kinase"/>
    <property type="match status" value="1"/>
</dbReference>
<dbReference type="EC" id="2.7.13.3" evidence="3"/>
<dbReference type="InterPro" id="IPR036097">
    <property type="entry name" value="HisK_dim/P_sf"/>
</dbReference>
<dbReference type="Pfam" id="PF00512">
    <property type="entry name" value="HisKA"/>
    <property type="match status" value="1"/>
</dbReference>
<keyword evidence="5" id="KW-0597">Phosphoprotein</keyword>
<dbReference type="OrthoDB" id="9804645at2"/>
<keyword evidence="6" id="KW-0808">Transferase</keyword>
<feature type="domain" description="HAMP" evidence="12">
    <location>
        <begin position="158"/>
        <end position="210"/>
    </location>
</feature>
<dbReference type="PANTHER" id="PTHR44936">
    <property type="entry name" value="SENSOR PROTEIN CREC"/>
    <property type="match status" value="1"/>
</dbReference>
<dbReference type="EMBL" id="SNZP01000008">
    <property type="protein sequence ID" value="TDR78435.1"/>
    <property type="molecule type" value="Genomic_DNA"/>
</dbReference>
<evidence type="ECO:0000256" key="10">
    <source>
        <dbReference type="SAM" id="Phobius"/>
    </source>
</evidence>
<dbReference type="SMART" id="SM00388">
    <property type="entry name" value="HisKA"/>
    <property type="match status" value="1"/>
</dbReference>
<evidence type="ECO:0000256" key="5">
    <source>
        <dbReference type="ARBA" id="ARBA00022553"/>
    </source>
</evidence>